<dbReference type="SUPFAM" id="SSF55271">
    <property type="entry name" value="DNA repair protein MutS, domain I"/>
    <property type="match status" value="1"/>
</dbReference>
<evidence type="ECO:0000256" key="6">
    <source>
        <dbReference type="ARBA" id="ARBA00023125"/>
    </source>
</evidence>
<dbReference type="InterPro" id="IPR005748">
    <property type="entry name" value="DNA_mismatch_repair_MutS"/>
</dbReference>
<dbReference type="NCBIfam" id="NF003810">
    <property type="entry name" value="PRK05399.1"/>
    <property type="match status" value="1"/>
</dbReference>
<evidence type="ECO:0000256" key="1">
    <source>
        <dbReference type="ARBA" id="ARBA00006271"/>
    </source>
</evidence>
<dbReference type="Gene3D" id="3.40.50.300">
    <property type="entry name" value="P-loop containing nucleotide triphosphate hydrolases"/>
    <property type="match status" value="1"/>
</dbReference>
<evidence type="ECO:0000256" key="10">
    <source>
        <dbReference type="RuleBase" id="RU003756"/>
    </source>
</evidence>
<dbReference type="PANTHER" id="PTHR11361">
    <property type="entry name" value="DNA MISMATCH REPAIR PROTEIN MUTS FAMILY MEMBER"/>
    <property type="match status" value="1"/>
</dbReference>
<comment type="similarity">
    <text evidence="1 9 10">Belongs to the DNA mismatch repair MutS family.</text>
</comment>
<dbReference type="PIRSF" id="PIRSF037677">
    <property type="entry name" value="DNA_mis_repair_Msh6"/>
    <property type="match status" value="1"/>
</dbReference>
<evidence type="ECO:0000256" key="3">
    <source>
        <dbReference type="ARBA" id="ARBA00022741"/>
    </source>
</evidence>
<reference evidence="12 13" key="1">
    <citation type="submission" date="2018-05" db="EMBL/GenBank/DDBJ databases">
        <title>Genomic Encyclopedia of Type Strains, Phase IV (KMG-V): Genome sequencing to study the core and pangenomes of soil and plant-associated prokaryotes.</title>
        <authorList>
            <person name="Whitman W."/>
        </authorList>
    </citation>
    <scope>NUCLEOTIDE SEQUENCE [LARGE SCALE GENOMIC DNA]</scope>
    <source>
        <strain evidence="12 13">SIr-6563</strain>
    </source>
</reference>
<evidence type="ECO:0000256" key="2">
    <source>
        <dbReference type="ARBA" id="ARBA00021982"/>
    </source>
</evidence>
<evidence type="ECO:0000256" key="7">
    <source>
        <dbReference type="ARBA" id="ARBA00023204"/>
    </source>
</evidence>
<dbReference type="InterPro" id="IPR036678">
    <property type="entry name" value="MutS_con_dom_sf"/>
</dbReference>
<dbReference type="SUPFAM" id="SSF53150">
    <property type="entry name" value="DNA repair protein MutS, domain II"/>
    <property type="match status" value="1"/>
</dbReference>
<dbReference type="InterPro" id="IPR027417">
    <property type="entry name" value="P-loop_NTPase"/>
</dbReference>
<keyword evidence="5 9" id="KW-0067">ATP-binding</keyword>
<dbReference type="InterPro" id="IPR007861">
    <property type="entry name" value="DNA_mismatch_repair_MutS_clamp"/>
</dbReference>
<dbReference type="Gene3D" id="3.30.420.110">
    <property type="entry name" value="MutS, connector domain"/>
    <property type="match status" value="1"/>
</dbReference>
<evidence type="ECO:0000313" key="13">
    <source>
        <dbReference type="Proteomes" id="UP000247515"/>
    </source>
</evidence>
<comment type="function">
    <text evidence="8 9">This protein is involved in the repair of mismatches in DNA. It is possible that it carries out the mismatch recognition step. This protein has a weak ATPase activity.</text>
</comment>
<evidence type="ECO:0000256" key="9">
    <source>
        <dbReference type="HAMAP-Rule" id="MF_00096"/>
    </source>
</evidence>
<dbReference type="InterPro" id="IPR000432">
    <property type="entry name" value="DNA_mismatch_repair_MutS_C"/>
</dbReference>
<dbReference type="Pfam" id="PF05192">
    <property type="entry name" value="MutS_III"/>
    <property type="match status" value="1"/>
</dbReference>
<organism evidence="12 13">
    <name type="scientific">Paraburkholderia tropica</name>
    <dbReference type="NCBI Taxonomy" id="92647"/>
    <lineage>
        <taxon>Bacteria</taxon>
        <taxon>Pseudomonadati</taxon>
        <taxon>Pseudomonadota</taxon>
        <taxon>Betaproteobacteria</taxon>
        <taxon>Burkholderiales</taxon>
        <taxon>Burkholderiaceae</taxon>
        <taxon>Paraburkholderia</taxon>
    </lineage>
</organism>
<dbReference type="Pfam" id="PF01624">
    <property type="entry name" value="MutS_I"/>
    <property type="match status" value="1"/>
</dbReference>
<evidence type="ECO:0000313" key="12">
    <source>
        <dbReference type="EMBL" id="PXX13903.1"/>
    </source>
</evidence>
<sequence length="886" mass="95800">MMQQYLRIKADHPGTLVFYRMGDFYELFFEDAEKAARLLDLTLTQRGASAGNPIKMAGVPHHACEQYLAKLVKLGESVAICEQIGDPATSKGPVERKVVRVVTPGTLTDAALLSDKNDVYLMAVCPGHNRRGATVNVGLAWLNLASGALRLAEVAPEQVAAAFERIRPAEILVAEMPAESSGWAPPSAGSGTTPGALTRVPAWHFDVASGRQRLCDQLDVASLDGFGAQTLTSACGAAGALLLYAAATQGQQLRHVRSLKVEAESEYIGLDPATRRNLELTETLRGTESPTLCSLLDTCSTTMGSRLLRHWLHHPPRDAGIAQTRQQAIGALLDAPPPASVDALRSALRQIADVERITGRLALLSARPRDLSSLRDTFAALPALREQVAAAGGASSSLARIVDLLDPPPECAELLHRAVAPEPAAMIRDGGVIARGYDAELDELRDMSENCGQFLIDLEARERTRTGIGNLRVEYNKVHGFYIEVTRGQTDKVPDDYRRRQTLKNAERYITPELKTFEDKALSAQERALAREKALYDALLQSLLPYLLDCQRVAAALAELDLLAAFAERARALDWAAPSFSDAPGIEIEQGRHPVVEAQVEQFIANDCVLNADRKLLLITGPNMGGKSTFMRQTALIALLAYVGSYVPAKRARFGPIDRIFTRIGAADDLAGGRSTFMVEMTEAAAILNDATPQSLVLMDEIGRGTSTFDGLALAWAIARHLLSGNGCHTLFATHYFELTQLPAEFAQAANVHLSAVEHGHGIVFLHAVSEGPANQSYGLQVAQLAGVPNSVIRAARKHLVHLEQMSAGQPTPQLDLFAAPAAASDDEFDAPKHYVEDAPQAEEDPAAARVAERLRAIDPNELRPRDALDLLYELHELATAPDAKR</sequence>
<dbReference type="Proteomes" id="UP000247515">
    <property type="component" value="Unassembled WGS sequence"/>
</dbReference>
<keyword evidence="3 9" id="KW-0547">Nucleotide-binding</keyword>
<dbReference type="NCBIfam" id="TIGR01070">
    <property type="entry name" value="mutS1"/>
    <property type="match status" value="1"/>
</dbReference>
<dbReference type="InterPro" id="IPR007695">
    <property type="entry name" value="DNA_mismatch_repair_MutS-lik_N"/>
</dbReference>
<dbReference type="Gene3D" id="3.40.1170.10">
    <property type="entry name" value="DNA repair protein MutS, domain I"/>
    <property type="match status" value="1"/>
</dbReference>
<keyword evidence="13" id="KW-1185">Reference proteome</keyword>
<gene>
    <name evidence="9" type="primary">mutS</name>
    <name evidence="12" type="ORF">C7400_114160</name>
</gene>
<dbReference type="PANTHER" id="PTHR11361:SF34">
    <property type="entry name" value="DNA MISMATCH REPAIR PROTEIN MSH1, MITOCHONDRIAL"/>
    <property type="match status" value="1"/>
</dbReference>
<evidence type="ECO:0000256" key="8">
    <source>
        <dbReference type="ARBA" id="ARBA00024647"/>
    </source>
</evidence>
<dbReference type="InterPro" id="IPR036187">
    <property type="entry name" value="DNA_mismatch_repair_MutS_sf"/>
</dbReference>
<comment type="caution">
    <text evidence="12">The sequence shown here is derived from an EMBL/GenBank/DDBJ whole genome shotgun (WGS) entry which is preliminary data.</text>
</comment>
<dbReference type="Gene3D" id="1.10.1420.10">
    <property type="match status" value="2"/>
</dbReference>
<dbReference type="SMART" id="SM00534">
    <property type="entry name" value="MUTSac"/>
    <property type="match status" value="1"/>
</dbReference>
<dbReference type="Pfam" id="PF00488">
    <property type="entry name" value="MutS_V"/>
    <property type="match status" value="1"/>
</dbReference>
<dbReference type="Pfam" id="PF05190">
    <property type="entry name" value="MutS_IV"/>
    <property type="match status" value="1"/>
</dbReference>
<dbReference type="Pfam" id="PF05188">
    <property type="entry name" value="MutS_II"/>
    <property type="match status" value="1"/>
</dbReference>
<evidence type="ECO:0000256" key="4">
    <source>
        <dbReference type="ARBA" id="ARBA00022763"/>
    </source>
</evidence>
<dbReference type="SUPFAM" id="SSF52540">
    <property type="entry name" value="P-loop containing nucleoside triphosphate hydrolases"/>
    <property type="match status" value="1"/>
</dbReference>
<protein>
    <recommendedName>
        <fullName evidence="2 9">DNA mismatch repair protein MutS</fullName>
    </recommendedName>
</protein>
<keyword evidence="7 9" id="KW-0234">DNA repair</keyword>
<accession>A0ABX5MLI1</accession>
<dbReference type="SUPFAM" id="SSF48334">
    <property type="entry name" value="DNA repair protein MutS, domain III"/>
    <property type="match status" value="1"/>
</dbReference>
<feature type="binding site" evidence="9">
    <location>
        <begin position="621"/>
        <end position="628"/>
    </location>
    <ligand>
        <name>ATP</name>
        <dbReference type="ChEBI" id="CHEBI:30616"/>
    </ligand>
</feature>
<dbReference type="EMBL" id="QJJV01000014">
    <property type="protein sequence ID" value="PXX13903.1"/>
    <property type="molecule type" value="Genomic_DNA"/>
</dbReference>
<dbReference type="HAMAP" id="MF_00096">
    <property type="entry name" value="MutS"/>
    <property type="match status" value="1"/>
</dbReference>
<evidence type="ECO:0000256" key="5">
    <source>
        <dbReference type="ARBA" id="ARBA00022840"/>
    </source>
</evidence>
<dbReference type="PROSITE" id="PS00486">
    <property type="entry name" value="DNA_MISMATCH_REPAIR_2"/>
    <property type="match status" value="1"/>
</dbReference>
<evidence type="ECO:0000259" key="11">
    <source>
        <dbReference type="PROSITE" id="PS00486"/>
    </source>
</evidence>
<dbReference type="InterPro" id="IPR007860">
    <property type="entry name" value="DNA_mmatch_repair_MutS_con_dom"/>
</dbReference>
<proteinExistence type="inferred from homology"/>
<dbReference type="InterPro" id="IPR017261">
    <property type="entry name" value="DNA_mismatch_repair_MutS/MSH"/>
</dbReference>
<dbReference type="InterPro" id="IPR045076">
    <property type="entry name" value="MutS"/>
</dbReference>
<feature type="domain" description="DNA mismatch repair proteins mutS family" evidence="11">
    <location>
        <begin position="695"/>
        <end position="711"/>
    </location>
</feature>
<dbReference type="SMART" id="SM00533">
    <property type="entry name" value="MUTSd"/>
    <property type="match status" value="1"/>
</dbReference>
<dbReference type="Gene3D" id="6.10.140.430">
    <property type="match status" value="1"/>
</dbReference>
<keyword evidence="6 9" id="KW-0238">DNA-binding</keyword>
<dbReference type="CDD" id="cd03284">
    <property type="entry name" value="ABC_MutS1"/>
    <property type="match status" value="1"/>
</dbReference>
<name>A0ABX5MLI1_9BURK</name>
<keyword evidence="4 9" id="KW-0227">DNA damage</keyword>
<dbReference type="InterPro" id="IPR007696">
    <property type="entry name" value="DNA_mismatch_repair_MutS_core"/>
</dbReference>
<dbReference type="InterPro" id="IPR016151">
    <property type="entry name" value="DNA_mismatch_repair_MutS_N"/>
</dbReference>